<accession>A0A917PDG5</accession>
<keyword evidence="1" id="KW-0472">Membrane</keyword>
<keyword evidence="1" id="KW-0812">Transmembrane</keyword>
<name>A0A917PDG5_9ACTN</name>
<reference evidence="2" key="1">
    <citation type="journal article" date="2014" name="Int. J. Syst. Evol. Microbiol.">
        <title>Complete genome sequence of Corynebacterium casei LMG S-19264T (=DSM 44701T), isolated from a smear-ripened cheese.</title>
        <authorList>
            <consortium name="US DOE Joint Genome Institute (JGI-PGF)"/>
            <person name="Walter F."/>
            <person name="Albersmeier A."/>
            <person name="Kalinowski J."/>
            <person name="Ruckert C."/>
        </authorList>
    </citation>
    <scope>NUCLEOTIDE SEQUENCE</scope>
    <source>
        <strain evidence="2">CGMCC 4.7272</strain>
    </source>
</reference>
<gene>
    <name evidence="2" type="ORF">GCM10012282_80960</name>
</gene>
<proteinExistence type="predicted"/>
<dbReference type="Proteomes" id="UP000625682">
    <property type="component" value="Unassembled WGS sequence"/>
</dbReference>
<reference evidence="2" key="2">
    <citation type="submission" date="2020-09" db="EMBL/GenBank/DDBJ databases">
        <authorList>
            <person name="Sun Q."/>
            <person name="Zhou Y."/>
        </authorList>
    </citation>
    <scope>NUCLEOTIDE SEQUENCE</scope>
    <source>
        <strain evidence="2">CGMCC 4.7272</strain>
    </source>
</reference>
<dbReference type="EMBL" id="BMMU01000076">
    <property type="protein sequence ID" value="GGJ71896.1"/>
    <property type="molecule type" value="Genomic_DNA"/>
</dbReference>
<organism evidence="2 3">
    <name type="scientific">Streptomyces lacrimifluminis</name>
    <dbReference type="NCBI Taxonomy" id="1500077"/>
    <lineage>
        <taxon>Bacteria</taxon>
        <taxon>Bacillati</taxon>
        <taxon>Actinomycetota</taxon>
        <taxon>Actinomycetes</taxon>
        <taxon>Kitasatosporales</taxon>
        <taxon>Streptomycetaceae</taxon>
        <taxon>Streptomyces</taxon>
    </lineage>
</organism>
<sequence>MGQCVADHLGHGVTLLVVDLRQKAEHTIGNAHLGRRTARSSAGAPMTGGNKPARISATAHRTGPDDHCLDRHRFCLRSTVALIVAGCFTAWFVLALIVVHIRGGRGGEALGRAYVATFWWGDYISP</sequence>
<evidence type="ECO:0000256" key="1">
    <source>
        <dbReference type="SAM" id="Phobius"/>
    </source>
</evidence>
<evidence type="ECO:0000313" key="2">
    <source>
        <dbReference type="EMBL" id="GGJ71896.1"/>
    </source>
</evidence>
<dbReference type="AlphaFoldDB" id="A0A917PDG5"/>
<keyword evidence="3" id="KW-1185">Reference proteome</keyword>
<feature type="transmembrane region" description="Helical" evidence="1">
    <location>
        <begin position="80"/>
        <end position="101"/>
    </location>
</feature>
<keyword evidence="1" id="KW-1133">Transmembrane helix</keyword>
<protein>
    <submittedName>
        <fullName evidence="2">Uncharacterized protein</fullName>
    </submittedName>
</protein>
<comment type="caution">
    <text evidence="2">The sequence shown here is derived from an EMBL/GenBank/DDBJ whole genome shotgun (WGS) entry which is preliminary data.</text>
</comment>
<evidence type="ECO:0000313" key="3">
    <source>
        <dbReference type="Proteomes" id="UP000625682"/>
    </source>
</evidence>